<comment type="caution">
    <text evidence="1">The sequence shown here is derived from an EMBL/GenBank/DDBJ whole genome shotgun (WGS) entry which is preliminary data.</text>
</comment>
<name>A0A261WLM0_9PSED</name>
<organism evidence="1 2">
    <name type="scientific">Pseudomonas avellanae</name>
    <dbReference type="NCBI Taxonomy" id="46257"/>
    <lineage>
        <taxon>Bacteria</taxon>
        <taxon>Pseudomonadati</taxon>
        <taxon>Pseudomonadota</taxon>
        <taxon>Gammaproteobacteria</taxon>
        <taxon>Pseudomonadales</taxon>
        <taxon>Pseudomonadaceae</taxon>
        <taxon>Pseudomonas</taxon>
    </lineage>
</organism>
<dbReference type="Proteomes" id="UP000217163">
    <property type="component" value="Unassembled WGS sequence"/>
</dbReference>
<sequence>MIEGLANSAGKEHQVVLAVETLPPNVNIKDFEVFEFKSKNALLNAADFNIVMNKIGSPMLAMLEALVDKSRESASLTE</sequence>
<evidence type="ECO:0000313" key="2">
    <source>
        <dbReference type="Proteomes" id="UP000217163"/>
    </source>
</evidence>
<accession>A0A261WLM0</accession>
<dbReference type="AlphaFoldDB" id="A0A261WLM0"/>
<protein>
    <submittedName>
        <fullName evidence="1">Uncharacterized protein</fullName>
    </submittedName>
</protein>
<dbReference type="EMBL" id="NKQU01000193">
    <property type="protein sequence ID" value="OZI86872.1"/>
    <property type="molecule type" value="Genomic_DNA"/>
</dbReference>
<proteinExistence type="predicted"/>
<gene>
    <name evidence="1" type="ORF">CFN58_08020</name>
</gene>
<reference evidence="2" key="1">
    <citation type="journal article" date="2016" name="Sci. Rep.">
        <title>Genome analysis of the kiwifruit canker pathogen Pseudomonas syringae pv. actinidiae biovar 5.</title>
        <authorList>
            <person name="Fujikawa T."/>
            <person name="Sawada H."/>
        </authorList>
    </citation>
    <scope>NUCLEOTIDE SEQUENCE [LARGE SCALE GENOMIC DNA]</scope>
    <source>
        <strain evidence="2">MAFF 212061</strain>
    </source>
</reference>
<evidence type="ECO:0000313" key="1">
    <source>
        <dbReference type="EMBL" id="OZI86872.1"/>
    </source>
</evidence>